<dbReference type="Gene3D" id="3.40.50.200">
    <property type="entry name" value="Peptidase S8/S53 domain"/>
    <property type="match status" value="1"/>
</dbReference>
<evidence type="ECO:0000256" key="4">
    <source>
        <dbReference type="ARBA" id="ARBA00022825"/>
    </source>
</evidence>
<evidence type="ECO:0000259" key="5">
    <source>
        <dbReference type="Pfam" id="PF00082"/>
    </source>
</evidence>
<dbReference type="PANTHER" id="PTHR43806:SF11">
    <property type="entry name" value="CEREVISIN-RELATED"/>
    <property type="match status" value="1"/>
</dbReference>
<dbReference type="InterPro" id="IPR036852">
    <property type="entry name" value="Peptidase_S8/S53_dom_sf"/>
</dbReference>
<proteinExistence type="inferred from homology"/>
<dbReference type="PROSITE" id="PS00136">
    <property type="entry name" value="SUBTILASE_ASP"/>
    <property type="match status" value="1"/>
</dbReference>
<dbReference type="EMBL" id="UOFB01000363">
    <property type="protein sequence ID" value="VAW49587.1"/>
    <property type="molecule type" value="Genomic_DNA"/>
</dbReference>
<dbReference type="PROSITE" id="PS00137">
    <property type="entry name" value="SUBTILASE_HIS"/>
    <property type="match status" value="1"/>
</dbReference>
<evidence type="ECO:0000313" key="6">
    <source>
        <dbReference type="EMBL" id="VAW49587.1"/>
    </source>
</evidence>
<feature type="domain" description="Peptidase S8/S53" evidence="5">
    <location>
        <begin position="405"/>
        <end position="626"/>
    </location>
</feature>
<keyword evidence="4" id="KW-0720">Serine protease</keyword>
<sequence>MENFFKSNQIKSNQIKSNQIKSNRILVSALMGLLISPLALSADYHKDDYEKLLKEANKNGVASVLIALEKAPLVEIQSSLITVASRTDSQAELLINELGKETSRTGYWNNSIGQIGLYVTAKGLQKLIDTDLAISFMPDSTRTSRIRAEGEDGSLKEIESLLDKQGFANVEVFLNIDGIEYDISTTGGEDSYKPISSSKLTGVATAANIATSLITSSSNTQGIELISSTATSMRLKNKPSFTAKIDREAYLDLRENENVRAIRPIGFIDKREAYWSAEAMELSAKNPEKNMDIIISLRGGELFSSRTGYMSTSAVTSQENAHARAINSVFTNAGLPPSFNSRYDKTGAYSVALKYSELKKLYAQKDNRILSLELNKPVAKVMLNRSTELINMPAAWNAGYTAAGQNIIVMDTGIRKSHHFFSKNGQSKVIYEACFGTTSWTGYTTGCINPDSNGDSPLGLVGSGEPSVNCSKGCDHGSHVAGIAAGRAGTGSLLPYPLPSGVAPKANLVSVNVSSHKPESDVGIFRIDILAALTAVKSAMTPNTNNNPYTVNMSIGGTLRQQDCFIGTGTGTNTSISRIIKELTSIGVPIVVSAGNDGVSLGIGSRNGMSWPACVQETIKVSSVTNDGVTLVTS</sequence>
<protein>
    <submittedName>
        <fullName evidence="6">Tyrosyl-tRNA synthetase, mitochondrial</fullName>
        <ecNumber evidence="6">6.1.1.1</ecNumber>
    </submittedName>
</protein>
<dbReference type="PANTHER" id="PTHR43806">
    <property type="entry name" value="PEPTIDASE S8"/>
    <property type="match status" value="1"/>
</dbReference>
<reference evidence="6" key="1">
    <citation type="submission" date="2018-06" db="EMBL/GenBank/DDBJ databases">
        <authorList>
            <person name="Zhirakovskaya E."/>
        </authorList>
    </citation>
    <scope>NUCLEOTIDE SEQUENCE</scope>
</reference>
<dbReference type="Pfam" id="PF00082">
    <property type="entry name" value="Peptidase_S8"/>
    <property type="match status" value="1"/>
</dbReference>
<comment type="similarity">
    <text evidence="1">Belongs to the peptidase S8 family.</text>
</comment>
<keyword evidence="6" id="KW-0436">Ligase</keyword>
<dbReference type="SUPFAM" id="SSF52743">
    <property type="entry name" value="Subtilisin-like"/>
    <property type="match status" value="1"/>
</dbReference>
<evidence type="ECO:0000256" key="2">
    <source>
        <dbReference type="ARBA" id="ARBA00022670"/>
    </source>
</evidence>
<organism evidence="6">
    <name type="scientific">hydrothermal vent metagenome</name>
    <dbReference type="NCBI Taxonomy" id="652676"/>
    <lineage>
        <taxon>unclassified sequences</taxon>
        <taxon>metagenomes</taxon>
        <taxon>ecological metagenomes</taxon>
    </lineage>
</organism>
<dbReference type="GO" id="GO:0004831">
    <property type="term" value="F:tyrosine-tRNA ligase activity"/>
    <property type="evidence" value="ECO:0007669"/>
    <property type="project" value="UniProtKB-EC"/>
</dbReference>
<dbReference type="EC" id="6.1.1.1" evidence="6"/>
<dbReference type="PROSITE" id="PS51892">
    <property type="entry name" value="SUBTILASE"/>
    <property type="match status" value="1"/>
</dbReference>
<keyword evidence="2" id="KW-0645">Protease</keyword>
<keyword evidence="6" id="KW-0030">Aminoacyl-tRNA synthetase</keyword>
<name>A0A3B0WFW4_9ZZZZ</name>
<dbReference type="GO" id="GO:0004252">
    <property type="term" value="F:serine-type endopeptidase activity"/>
    <property type="evidence" value="ECO:0007669"/>
    <property type="project" value="InterPro"/>
</dbReference>
<evidence type="ECO:0000256" key="3">
    <source>
        <dbReference type="ARBA" id="ARBA00022801"/>
    </source>
</evidence>
<dbReference type="InterPro" id="IPR023827">
    <property type="entry name" value="Peptidase_S8_Asp-AS"/>
</dbReference>
<dbReference type="AlphaFoldDB" id="A0A3B0WFW4"/>
<keyword evidence="3" id="KW-0378">Hydrolase</keyword>
<dbReference type="InterPro" id="IPR050131">
    <property type="entry name" value="Peptidase_S8_subtilisin-like"/>
</dbReference>
<dbReference type="InterPro" id="IPR022398">
    <property type="entry name" value="Peptidase_S8_His-AS"/>
</dbReference>
<evidence type="ECO:0000256" key="1">
    <source>
        <dbReference type="ARBA" id="ARBA00011073"/>
    </source>
</evidence>
<dbReference type="InterPro" id="IPR000209">
    <property type="entry name" value="Peptidase_S8/S53_dom"/>
</dbReference>
<gene>
    <name evidence="6" type="ORF">MNBD_GAMMA04-2018</name>
</gene>
<dbReference type="GO" id="GO:0006508">
    <property type="term" value="P:proteolysis"/>
    <property type="evidence" value="ECO:0007669"/>
    <property type="project" value="UniProtKB-KW"/>
</dbReference>
<accession>A0A3B0WFW4</accession>
<feature type="non-terminal residue" evidence="6">
    <location>
        <position position="634"/>
    </location>
</feature>